<organism evidence="3 4">
    <name type="scientific">Musa troglodytarum</name>
    <name type="common">fe'i banana</name>
    <dbReference type="NCBI Taxonomy" id="320322"/>
    <lineage>
        <taxon>Eukaryota</taxon>
        <taxon>Viridiplantae</taxon>
        <taxon>Streptophyta</taxon>
        <taxon>Embryophyta</taxon>
        <taxon>Tracheophyta</taxon>
        <taxon>Spermatophyta</taxon>
        <taxon>Magnoliopsida</taxon>
        <taxon>Liliopsida</taxon>
        <taxon>Zingiberales</taxon>
        <taxon>Musaceae</taxon>
        <taxon>Musa</taxon>
    </lineage>
</organism>
<evidence type="ECO:0000313" key="4">
    <source>
        <dbReference type="Proteomes" id="UP001055439"/>
    </source>
</evidence>
<keyword evidence="4" id="KW-1185">Reference proteome</keyword>
<protein>
    <recommendedName>
        <fullName evidence="5">Secreted protein</fullName>
    </recommendedName>
</protein>
<feature type="chain" id="PRO_5039183672" description="Secreted protein" evidence="2">
    <location>
        <begin position="19"/>
        <end position="128"/>
    </location>
</feature>
<accession>A0A9E7EDH8</accession>
<evidence type="ECO:0000256" key="1">
    <source>
        <dbReference type="SAM" id="MobiDB-lite"/>
    </source>
</evidence>
<feature type="signal peptide" evidence="2">
    <location>
        <begin position="1"/>
        <end position="18"/>
    </location>
</feature>
<evidence type="ECO:0008006" key="5">
    <source>
        <dbReference type="Google" id="ProtNLM"/>
    </source>
</evidence>
<feature type="compositionally biased region" description="Polar residues" evidence="1">
    <location>
        <begin position="52"/>
        <end position="72"/>
    </location>
</feature>
<reference evidence="3" key="1">
    <citation type="submission" date="2022-05" db="EMBL/GenBank/DDBJ databases">
        <title>The Musa troglodytarum L. genome provides insights into the mechanism of non-climacteric behaviour and enrichment of carotenoids.</title>
        <authorList>
            <person name="Wang J."/>
        </authorList>
    </citation>
    <scope>NUCLEOTIDE SEQUENCE</scope>
    <source>
        <tissue evidence="3">Leaf</tissue>
    </source>
</reference>
<keyword evidence="2" id="KW-0732">Signal</keyword>
<dbReference type="AlphaFoldDB" id="A0A9E7EDH8"/>
<evidence type="ECO:0000313" key="3">
    <source>
        <dbReference type="EMBL" id="URD74933.1"/>
    </source>
</evidence>
<feature type="region of interest" description="Disordered" evidence="1">
    <location>
        <begin position="52"/>
        <end position="80"/>
    </location>
</feature>
<gene>
    <name evidence="3" type="ORF">MUK42_25900</name>
</gene>
<evidence type="ECO:0000256" key="2">
    <source>
        <dbReference type="SAM" id="SignalP"/>
    </source>
</evidence>
<sequence>MPHALYLLLLVFLKLANKVVFLMGPKPNVTEAAASLPSPNLRSQAAVMMATSVASPGSRTPRASSNFVTRAQRSPIPNPIPLPDSVVPSKAFAFLSCGSSLGGRGFSRGSPDLDFGWLLTACPFSRRQ</sequence>
<dbReference type="EMBL" id="CP097502">
    <property type="protein sequence ID" value="URD74933.1"/>
    <property type="molecule type" value="Genomic_DNA"/>
</dbReference>
<name>A0A9E7EDH8_9LILI</name>
<dbReference type="Proteomes" id="UP001055439">
    <property type="component" value="Chromosome 1"/>
</dbReference>
<proteinExistence type="predicted"/>